<keyword evidence="5 7" id="KW-0677">Repeat</keyword>
<comment type="subunit">
    <text evidence="7">Part of TORC1 complex. Part of the TORC2 complex.</text>
</comment>
<reference evidence="8" key="1">
    <citation type="submission" date="2020-11" db="EMBL/GenBank/DDBJ databases">
        <authorList>
            <person name="Whiteford S."/>
        </authorList>
    </citation>
    <scope>NUCLEOTIDE SEQUENCE</scope>
</reference>
<comment type="subcellular location">
    <subcellularLocation>
        <location evidence="1 7">Cytoplasm</location>
    </subcellularLocation>
</comment>
<evidence type="ECO:0000313" key="9">
    <source>
        <dbReference type="Proteomes" id="UP000653454"/>
    </source>
</evidence>
<comment type="function">
    <text evidence="7">Subunit of TORC1 and TORC2, which regulate cell growth and survival in response to nutrient and hormonal signals.</text>
</comment>
<dbReference type="CDD" id="cd00200">
    <property type="entry name" value="WD40"/>
    <property type="match status" value="1"/>
</dbReference>
<name>A0A8S4DSB3_PLUXY</name>
<dbReference type="PROSITE" id="PS00678">
    <property type="entry name" value="WD_REPEATS_1"/>
    <property type="match status" value="1"/>
</dbReference>
<dbReference type="InterPro" id="IPR020472">
    <property type="entry name" value="WD40_PAC1"/>
</dbReference>
<dbReference type="InterPro" id="IPR015943">
    <property type="entry name" value="WD40/YVTN_repeat-like_dom_sf"/>
</dbReference>
<feature type="repeat" description="WD" evidence="6">
    <location>
        <begin position="135"/>
        <end position="169"/>
    </location>
</feature>
<dbReference type="GO" id="GO:0051897">
    <property type="term" value="P:positive regulation of phosphatidylinositol 3-kinase/protein kinase B signal transduction"/>
    <property type="evidence" value="ECO:0007669"/>
    <property type="project" value="UniProtKB-ARBA"/>
</dbReference>
<dbReference type="PANTHER" id="PTHR19842">
    <property type="entry name" value="G BETA-LIKE PROTEIN GBL"/>
    <property type="match status" value="1"/>
</dbReference>
<keyword evidence="9" id="KW-1185">Reference proteome</keyword>
<proteinExistence type="inferred from homology"/>
<feature type="repeat" description="WD" evidence="6">
    <location>
        <begin position="16"/>
        <end position="38"/>
    </location>
</feature>
<dbReference type="InterPro" id="IPR036322">
    <property type="entry name" value="WD40_repeat_dom_sf"/>
</dbReference>
<dbReference type="Gene3D" id="2.130.10.10">
    <property type="entry name" value="YVTN repeat-like/Quinoprotein amine dehydrogenase"/>
    <property type="match status" value="1"/>
</dbReference>
<dbReference type="SMART" id="SM00320">
    <property type="entry name" value="WD40"/>
    <property type="match status" value="6"/>
</dbReference>
<keyword evidence="4 6" id="KW-0853">WD repeat</keyword>
<keyword evidence="3 7" id="KW-0963">Cytoplasm</keyword>
<dbReference type="FunFam" id="2.130.10.10:FF:000505">
    <property type="entry name" value="Blast:Protein LST8 homolog"/>
    <property type="match status" value="1"/>
</dbReference>
<dbReference type="GO" id="GO:0031932">
    <property type="term" value="C:TORC2 complex"/>
    <property type="evidence" value="ECO:0007669"/>
    <property type="project" value="UniProtKB-UniRule"/>
</dbReference>
<protein>
    <recommendedName>
        <fullName evidence="7">Target of rapamycin complex subunit lst8</fullName>
        <shortName evidence="7">TORC subunit lst8</shortName>
    </recommendedName>
</protein>
<dbReference type="PANTHER" id="PTHR19842:SF0">
    <property type="entry name" value="TARGET OF RAPAMYCIN COMPLEX SUBUNIT LST8"/>
    <property type="match status" value="1"/>
</dbReference>
<evidence type="ECO:0000256" key="6">
    <source>
        <dbReference type="PROSITE-ProRule" id="PRU00221"/>
    </source>
</evidence>
<dbReference type="Proteomes" id="UP000653454">
    <property type="component" value="Unassembled WGS sequence"/>
</dbReference>
<comment type="caution">
    <text evidence="8">The sequence shown here is derived from an EMBL/GenBank/DDBJ whole genome shotgun (WGS) entry which is preliminary data.</text>
</comment>
<dbReference type="PROSITE" id="PS50294">
    <property type="entry name" value="WD_REPEATS_REGION"/>
    <property type="match status" value="1"/>
</dbReference>
<dbReference type="PROSITE" id="PS50082">
    <property type="entry name" value="WD_REPEATS_2"/>
    <property type="match status" value="5"/>
</dbReference>
<dbReference type="EMBL" id="CAJHNJ030000007">
    <property type="protein sequence ID" value="CAG9102873.1"/>
    <property type="molecule type" value="Genomic_DNA"/>
</dbReference>
<evidence type="ECO:0000256" key="2">
    <source>
        <dbReference type="ARBA" id="ARBA00009890"/>
    </source>
</evidence>
<feature type="repeat" description="WD" evidence="6">
    <location>
        <begin position="85"/>
        <end position="119"/>
    </location>
</feature>
<dbReference type="Pfam" id="PF00400">
    <property type="entry name" value="WD40"/>
    <property type="match status" value="6"/>
</dbReference>
<dbReference type="PRINTS" id="PR00320">
    <property type="entry name" value="GPROTEINBRPT"/>
</dbReference>
<evidence type="ECO:0000256" key="3">
    <source>
        <dbReference type="ARBA" id="ARBA00022490"/>
    </source>
</evidence>
<feature type="repeat" description="WD" evidence="6">
    <location>
        <begin position="265"/>
        <end position="299"/>
    </location>
</feature>
<dbReference type="GO" id="GO:0005737">
    <property type="term" value="C:cytoplasm"/>
    <property type="evidence" value="ECO:0007669"/>
    <property type="project" value="UniProtKB-SubCell"/>
</dbReference>
<evidence type="ECO:0000256" key="1">
    <source>
        <dbReference type="ARBA" id="ARBA00004496"/>
    </source>
</evidence>
<dbReference type="GO" id="GO:0038203">
    <property type="term" value="P:TORC2 signaling"/>
    <property type="evidence" value="ECO:0007669"/>
    <property type="project" value="UniProtKB-ARBA"/>
</dbReference>
<comment type="similarity">
    <text evidence="2 7">Belongs to the WD repeat LST8 family.</text>
</comment>
<evidence type="ECO:0000256" key="7">
    <source>
        <dbReference type="RuleBase" id="RU369068"/>
    </source>
</evidence>
<dbReference type="GO" id="GO:0032535">
    <property type="term" value="P:regulation of cellular component size"/>
    <property type="evidence" value="ECO:0007669"/>
    <property type="project" value="UniProtKB-ARBA"/>
</dbReference>
<dbReference type="GO" id="GO:0032956">
    <property type="term" value="P:regulation of actin cytoskeleton organization"/>
    <property type="evidence" value="ECO:0007669"/>
    <property type="project" value="TreeGrafter"/>
</dbReference>
<dbReference type="GO" id="GO:0031931">
    <property type="term" value="C:TORC1 complex"/>
    <property type="evidence" value="ECO:0007669"/>
    <property type="project" value="UniProtKB-UniRule"/>
</dbReference>
<evidence type="ECO:0000313" key="8">
    <source>
        <dbReference type="EMBL" id="CAG9102873.1"/>
    </source>
</evidence>
<gene>
    <name evidence="8" type="ORF">PLXY2_LOCUS2824</name>
</gene>
<sequence>MAGDGTGGTAGSHVALVTGGYDHTIKLWQAHSGVCLRTMQHPDSQVNALDITPDGQMVAACGYQHIRMYDLASANPDPVLIFDSQDGVAKNVTRVGFQEQGNWMYTGGEDCSARIWDLRARQPQCQRIFQVPAPVNAVCLHPDQTTIMVGDQSGIIHLWDLRTDQNDQLIPEAEASIQDIAIDPEGKLMAAVNNKGNCYVWTLAGDAKPVPRKHIQAHKKYALRCKFSPDSSMLVTTSGDCSARVWRCSDGSLRRELRHDVQRWVWDAAFSADSTYLFTGSSDCYARLWHVESGTLEREYCGHQKPITALAFRDQVL</sequence>
<accession>A0A8S4DSB3</accession>
<evidence type="ECO:0000256" key="4">
    <source>
        <dbReference type="ARBA" id="ARBA00022574"/>
    </source>
</evidence>
<organism evidence="8 9">
    <name type="scientific">Plutella xylostella</name>
    <name type="common">Diamondback moth</name>
    <name type="synonym">Plutella maculipennis</name>
    <dbReference type="NCBI Taxonomy" id="51655"/>
    <lineage>
        <taxon>Eukaryota</taxon>
        <taxon>Metazoa</taxon>
        <taxon>Ecdysozoa</taxon>
        <taxon>Arthropoda</taxon>
        <taxon>Hexapoda</taxon>
        <taxon>Insecta</taxon>
        <taxon>Pterygota</taxon>
        <taxon>Neoptera</taxon>
        <taxon>Endopterygota</taxon>
        <taxon>Lepidoptera</taxon>
        <taxon>Glossata</taxon>
        <taxon>Ditrysia</taxon>
        <taxon>Yponomeutoidea</taxon>
        <taxon>Plutellidae</taxon>
        <taxon>Plutella</taxon>
    </lineage>
</organism>
<dbReference type="SUPFAM" id="SSF50978">
    <property type="entry name" value="WD40 repeat-like"/>
    <property type="match status" value="1"/>
</dbReference>
<dbReference type="InterPro" id="IPR037588">
    <property type="entry name" value="MLST8"/>
</dbReference>
<dbReference type="InterPro" id="IPR001680">
    <property type="entry name" value="WD40_rpt"/>
</dbReference>
<feature type="repeat" description="WD" evidence="6">
    <location>
        <begin position="215"/>
        <end position="256"/>
    </location>
</feature>
<evidence type="ECO:0000256" key="5">
    <source>
        <dbReference type="ARBA" id="ARBA00022737"/>
    </source>
</evidence>
<dbReference type="InterPro" id="IPR019775">
    <property type="entry name" value="WD40_repeat_CS"/>
</dbReference>
<dbReference type="AlphaFoldDB" id="A0A8S4DSB3"/>